<evidence type="ECO:0000313" key="3">
    <source>
        <dbReference type="Proteomes" id="UP000000925"/>
    </source>
</evidence>
<dbReference type="KEGG" id="caa:Caka_1438"/>
<dbReference type="AlphaFoldDB" id="D5EJ58"/>
<gene>
    <name evidence="2" type="ordered locus">Caka_1438</name>
</gene>
<dbReference type="Proteomes" id="UP000000925">
    <property type="component" value="Chromosome"/>
</dbReference>
<reference evidence="2 3" key="1">
    <citation type="journal article" date="2010" name="Stand. Genomic Sci.">
        <title>Complete genome sequence of Coraliomargarita akajimensis type strain (04OKA010-24).</title>
        <authorList>
            <person name="Mavromatis K."/>
            <person name="Abt B."/>
            <person name="Brambilla E."/>
            <person name="Lapidus A."/>
            <person name="Copeland A."/>
            <person name="Deshpande S."/>
            <person name="Nolan M."/>
            <person name="Lucas S."/>
            <person name="Tice H."/>
            <person name="Cheng J.F."/>
            <person name="Han C."/>
            <person name="Detter J.C."/>
            <person name="Woyke T."/>
            <person name="Goodwin L."/>
            <person name="Pitluck S."/>
            <person name="Held B."/>
            <person name="Brettin T."/>
            <person name="Tapia R."/>
            <person name="Ivanova N."/>
            <person name="Mikhailova N."/>
            <person name="Pati A."/>
            <person name="Liolios K."/>
            <person name="Chen A."/>
            <person name="Palaniappan K."/>
            <person name="Land M."/>
            <person name="Hauser L."/>
            <person name="Chang Y.J."/>
            <person name="Jeffries C.D."/>
            <person name="Rohde M."/>
            <person name="Goker M."/>
            <person name="Bristow J."/>
            <person name="Eisen J.A."/>
            <person name="Markowitz V."/>
            <person name="Hugenholtz P."/>
            <person name="Klenk H.P."/>
            <person name="Kyrpides N.C."/>
        </authorList>
    </citation>
    <scope>NUCLEOTIDE SEQUENCE [LARGE SCALE GENOMIC DNA]</scope>
    <source>
        <strain evidence="3">DSM 45221 / IAM 15411 / JCM 23193 / KCTC 12865</strain>
    </source>
</reference>
<dbReference type="RefSeq" id="WP_013043179.1">
    <property type="nucleotide sequence ID" value="NC_014008.1"/>
</dbReference>
<proteinExistence type="predicted"/>
<dbReference type="EMBL" id="CP001998">
    <property type="protein sequence ID" value="ADE54457.1"/>
    <property type="molecule type" value="Genomic_DNA"/>
</dbReference>
<feature type="transmembrane region" description="Helical" evidence="1">
    <location>
        <begin position="72"/>
        <end position="93"/>
    </location>
</feature>
<name>D5EJ58_CORAD</name>
<keyword evidence="1" id="KW-1133">Transmembrane helix</keyword>
<accession>D5EJ58</accession>
<sequence>MTNERFKDLVNLYLDREINPDEMELLQSTIRDDADRRREFDNACRLHQAMRSALCCEVARNEANSPVKRTHCIFYAGMAASFVLGGVLLAPVLTQSDSSADAVVEGDELVVDLQEESDRYQHYLATQQAQADFRACGSLAARLRLLGLQPSLVPVEPLVPVGAVEVQRVVVEWDETSQTWLYYSDATAHMYPQRRNSGLQIGGPFRMEAPRQAVQSGGTPVGFWPRDN</sequence>
<keyword evidence="1" id="KW-0812">Transmembrane</keyword>
<protein>
    <submittedName>
        <fullName evidence="2">Uncharacterized protein</fullName>
    </submittedName>
</protein>
<keyword evidence="3" id="KW-1185">Reference proteome</keyword>
<dbReference type="HOGENOM" id="CLU_1213143_0_0_0"/>
<evidence type="ECO:0000256" key="1">
    <source>
        <dbReference type="SAM" id="Phobius"/>
    </source>
</evidence>
<keyword evidence="1" id="KW-0472">Membrane</keyword>
<dbReference type="OrthoDB" id="196316at2"/>
<organism evidence="2 3">
    <name type="scientific">Coraliomargarita akajimensis (strain DSM 45221 / IAM 15411 / JCM 23193 / KCTC 12865 / 04OKA010-24)</name>
    <dbReference type="NCBI Taxonomy" id="583355"/>
    <lineage>
        <taxon>Bacteria</taxon>
        <taxon>Pseudomonadati</taxon>
        <taxon>Verrucomicrobiota</taxon>
        <taxon>Opitutia</taxon>
        <taxon>Puniceicoccales</taxon>
        <taxon>Coraliomargaritaceae</taxon>
        <taxon>Coraliomargarita</taxon>
    </lineage>
</organism>
<evidence type="ECO:0000313" key="2">
    <source>
        <dbReference type="EMBL" id="ADE54457.1"/>
    </source>
</evidence>